<dbReference type="Proteomes" id="UP000186030">
    <property type="component" value="Unassembled WGS sequence"/>
</dbReference>
<name>A0A1Q5STY0_9BACL</name>
<dbReference type="RefSeq" id="WP_047752237.1">
    <property type="nucleotide sequence ID" value="NZ_MQMG01000038.1"/>
</dbReference>
<gene>
    <name evidence="1" type="ORF">BRO54_2736</name>
</gene>
<reference evidence="1 2" key="1">
    <citation type="submission" date="2016-11" db="EMBL/GenBank/DDBJ databases">
        <authorList>
            <person name="Kadnikov V."/>
            <person name="Nazina T."/>
        </authorList>
    </citation>
    <scope>NUCLEOTIDE SEQUENCE [LARGE SCALE GENOMIC DNA]</scope>
    <source>
        <strain evidence="1 2">1017</strain>
    </source>
</reference>
<proteinExistence type="predicted"/>
<sequence length="98" mass="11942">MTDQEQTFIELLRKNIQLGKFLPTPEEIEKMDEHEFTSWIERAAIEIPKRKVARNPLFHLKEQISQILADENKSEIEKEEAIYDRIRWYWKLILRQSE</sequence>
<accession>A0A1Q5STY0</accession>
<evidence type="ECO:0000313" key="2">
    <source>
        <dbReference type="Proteomes" id="UP000186030"/>
    </source>
</evidence>
<dbReference type="EMBL" id="MQMG01000038">
    <property type="protein sequence ID" value="OKO91459.1"/>
    <property type="molecule type" value="Genomic_DNA"/>
</dbReference>
<comment type="caution">
    <text evidence="1">The sequence shown here is derived from an EMBL/GenBank/DDBJ whole genome shotgun (WGS) entry which is preliminary data.</text>
</comment>
<reference evidence="2" key="2">
    <citation type="submission" date="2017-01" db="EMBL/GenBank/DDBJ databases">
        <title>Genome sequencing and annotation of Geobacillus sp. 1017, a Hydrocarbon-Oxidizing Thermophilic Bacterium Isolated from a Heavy Oil Reservoir (China).</title>
        <authorList>
            <person name="Kadnikov V.V."/>
            <person name="Mardanov A.V."/>
            <person name="Poltaraus A.B."/>
            <person name="Sokolova D.S."/>
            <person name="Semenova E.M."/>
            <person name="Ravin N.V."/>
            <person name="Tourova T.P."/>
            <person name="Nazina T.N."/>
        </authorList>
    </citation>
    <scope>NUCLEOTIDE SEQUENCE [LARGE SCALE GENOMIC DNA]</scope>
    <source>
        <strain evidence="2">1017</strain>
    </source>
</reference>
<dbReference type="AlphaFoldDB" id="A0A1Q5STY0"/>
<protein>
    <submittedName>
        <fullName evidence="1">Uncharacterized protein</fullName>
    </submittedName>
</protein>
<evidence type="ECO:0000313" key="1">
    <source>
        <dbReference type="EMBL" id="OKO91459.1"/>
    </source>
</evidence>
<organism evidence="1 2">
    <name type="scientific">Geobacillus proteiniphilus</name>
    <dbReference type="NCBI Taxonomy" id="860353"/>
    <lineage>
        <taxon>Bacteria</taxon>
        <taxon>Bacillati</taxon>
        <taxon>Bacillota</taxon>
        <taxon>Bacilli</taxon>
        <taxon>Bacillales</taxon>
        <taxon>Anoxybacillaceae</taxon>
        <taxon>Geobacillus</taxon>
    </lineage>
</organism>